<evidence type="ECO:0000313" key="1">
    <source>
        <dbReference type="EMBL" id="BBC78134.1"/>
    </source>
</evidence>
<dbReference type="EMBL" id="LC371242">
    <property type="protein sequence ID" value="BBC78134.1"/>
    <property type="molecule type" value="Genomic_DNA"/>
</dbReference>
<reference evidence="1 2" key="1">
    <citation type="submission" date="2018-02" db="EMBL/GenBank/DDBJ databases">
        <title>Full genome sequencing of a novel polyvalent bacteriophage as one of T4-Family member.</title>
        <authorList>
            <person name="Kawasaki T."/>
            <person name="Saad A.M."/>
            <person name="Yamada T."/>
        </authorList>
    </citation>
    <scope>NUCLEOTIDE SEQUENCE [LARGE SCALE GENOMIC DNA]</scope>
    <source>
        <strain evidence="1 2">EcS1</strain>
    </source>
</reference>
<dbReference type="RefSeq" id="YP_010090781.1">
    <property type="nucleotide sequence ID" value="NC_055721.1"/>
</dbReference>
<name>A0A2Z5ZCE8_9CAUD</name>
<dbReference type="GeneID" id="65108273"/>
<sequence length="95" mass="10781">MNPFDTNLKRSDEMNALFKELDSVVCKMFLQEAEDNGEHADFINLLSTTQTNVAFSIIKLKSLAFHYLAKQPETKLCQDDKVAVAAHEAYKRATQ</sequence>
<proteinExistence type="predicted"/>
<keyword evidence="2" id="KW-1185">Reference proteome</keyword>
<dbReference type="Proteomes" id="UP000250157">
    <property type="component" value="Segment"/>
</dbReference>
<organism evidence="1 2">
    <name type="scientific">Escherichia phage EcS1</name>
    <dbReference type="NCBI Taxonomy" id="2083276"/>
    <lineage>
        <taxon>Viruses</taxon>
        <taxon>Duplodnaviria</taxon>
        <taxon>Heunggongvirae</taxon>
        <taxon>Uroviricota</taxon>
        <taxon>Caudoviricetes</taxon>
        <taxon>Pantevenvirales</taxon>
        <taxon>Straboviridae</taxon>
        <taxon>Tevenvirinae</taxon>
        <taxon>Kagamiyamavirus</taxon>
        <taxon>Kagamiyamavirus ecs1</taxon>
    </lineage>
</organism>
<protein>
    <submittedName>
        <fullName evidence="1">Uncharacterized protein</fullName>
    </submittedName>
</protein>
<accession>A0A2Z5ZCE8</accession>
<evidence type="ECO:0000313" key="2">
    <source>
        <dbReference type="Proteomes" id="UP000250157"/>
    </source>
</evidence>
<dbReference type="KEGG" id="vg:65108273"/>